<evidence type="ECO:0000259" key="2">
    <source>
        <dbReference type="Pfam" id="PF00296"/>
    </source>
</evidence>
<name>A0ABQ3WGB5_9ACTN</name>
<dbReference type="EMBL" id="BOMF01000047">
    <property type="protein sequence ID" value="GID45200.1"/>
    <property type="molecule type" value="Genomic_DNA"/>
</dbReference>
<proteinExistence type="predicted"/>
<dbReference type="PANTHER" id="PTHR43244">
    <property type="match status" value="1"/>
</dbReference>
<feature type="domain" description="Luciferase-like" evidence="2">
    <location>
        <begin position="18"/>
        <end position="301"/>
    </location>
</feature>
<dbReference type="NCBIfam" id="TIGR03557">
    <property type="entry name" value="F420_G6P_family"/>
    <property type="match status" value="1"/>
</dbReference>
<reference evidence="3" key="1">
    <citation type="submission" date="2021-01" db="EMBL/GenBank/DDBJ databases">
        <title>Whole genome shotgun sequence of Actinoplanes capillaceus NBRC 16408.</title>
        <authorList>
            <person name="Komaki H."/>
            <person name="Tamura T."/>
        </authorList>
    </citation>
    <scope>NUCLEOTIDE SEQUENCE [LARGE SCALE GENOMIC DNA]</scope>
    <source>
        <strain evidence="3">NBRC 16408</strain>
    </source>
</reference>
<protein>
    <submittedName>
        <fullName evidence="3">LLM class F420-dependent oxidoreductase</fullName>
    </submittedName>
</protein>
<evidence type="ECO:0000313" key="3">
    <source>
        <dbReference type="EMBL" id="GID45200.1"/>
    </source>
</evidence>
<dbReference type="InterPro" id="IPR050564">
    <property type="entry name" value="F420-G6PD/mer"/>
</dbReference>
<dbReference type="InterPro" id="IPR019945">
    <property type="entry name" value="F420_G6P_DH-rel"/>
</dbReference>
<dbReference type="Pfam" id="PF00296">
    <property type="entry name" value="Bac_luciferase"/>
    <property type="match status" value="1"/>
</dbReference>
<gene>
    <name evidence="3" type="ORF">Aca07nite_24750</name>
</gene>
<keyword evidence="1" id="KW-0560">Oxidoreductase</keyword>
<dbReference type="PANTHER" id="PTHR43244:SF1">
    <property type="entry name" value="5,10-METHYLENETETRAHYDROMETHANOPTERIN REDUCTASE"/>
    <property type="match status" value="1"/>
</dbReference>
<dbReference type="SUPFAM" id="SSF51679">
    <property type="entry name" value="Bacterial luciferase-like"/>
    <property type="match status" value="1"/>
</dbReference>
<organism evidence="3">
    <name type="scientific">Actinoplanes campanulatus</name>
    <dbReference type="NCBI Taxonomy" id="113559"/>
    <lineage>
        <taxon>Bacteria</taxon>
        <taxon>Bacillati</taxon>
        <taxon>Actinomycetota</taxon>
        <taxon>Actinomycetes</taxon>
        <taxon>Micromonosporales</taxon>
        <taxon>Micromonosporaceae</taxon>
        <taxon>Actinoplanes</taxon>
    </lineage>
</organism>
<dbReference type="InterPro" id="IPR036661">
    <property type="entry name" value="Luciferase-like_sf"/>
</dbReference>
<dbReference type="Gene3D" id="3.20.20.30">
    <property type="entry name" value="Luciferase-like domain"/>
    <property type="match status" value="1"/>
</dbReference>
<sequence>MSPPDPGIGSGMRLGYKLAAEGFGPKELVRQAIRAEEVGFDFVEISDHFHPWLDIQGHSPYAWNVLSAIAARTTTLGLATGVTCPSVRYHPAIVAQAAATLAILSDGRFTLGVGSGERLNEHVVGQGFGSVRERHERLREALDIINLLWRGGYQSYQGRYLQLEDARVFDLPGTLPAIAVAAGGPVAAELAATHGSGLFATEPRADLVATFTEKGGSGPKYAEVPVAWAPTEEAAVEEAHRTTRWAVTGWKVMAELPNPVNFEAAAATVTEDDVRAFLTAGPDPAHYLARIREYTDAGYDHVVLMNAGPDPDGFLDFAGKELIGR</sequence>
<accession>A0ABQ3WGB5</accession>
<comment type="caution">
    <text evidence="3">The sequence shown here is derived from an EMBL/GenBank/DDBJ whole genome shotgun (WGS) entry which is preliminary data.</text>
</comment>
<dbReference type="InterPro" id="IPR011251">
    <property type="entry name" value="Luciferase-like_dom"/>
</dbReference>
<evidence type="ECO:0000256" key="1">
    <source>
        <dbReference type="ARBA" id="ARBA00023002"/>
    </source>
</evidence>